<evidence type="ECO:0000313" key="5">
    <source>
        <dbReference type="Proteomes" id="UP000694620"/>
    </source>
</evidence>
<feature type="region of interest" description="Disordered" evidence="1">
    <location>
        <begin position="1"/>
        <end position="23"/>
    </location>
</feature>
<keyword evidence="2" id="KW-1133">Transmembrane helix</keyword>
<dbReference type="Proteomes" id="UP000694620">
    <property type="component" value="Chromosome 2"/>
</dbReference>
<evidence type="ECO:0000259" key="3">
    <source>
        <dbReference type="Pfam" id="PF04389"/>
    </source>
</evidence>
<evidence type="ECO:0000313" key="4">
    <source>
        <dbReference type="Ensembl" id="ENSECRP00000017610.1"/>
    </source>
</evidence>
<dbReference type="InterPro" id="IPR007484">
    <property type="entry name" value="Peptidase_M28"/>
</dbReference>
<dbReference type="SUPFAM" id="SSF52025">
    <property type="entry name" value="PA domain"/>
    <property type="match status" value="1"/>
</dbReference>
<reference evidence="4" key="2">
    <citation type="submission" date="2025-08" db="UniProtKB">
        <authorList>
            <consortium name="Ensembl"/>
        </authorList>
    </citation>
    <scope>IDENTIFICATION</scope>
</reference>
<accession>A0A8C4XAY5</accession>
<dbReference type="GeneTree" id="ENSGT01030000234598"/>
<keyword evidence="5" id="KW-1185">Reference proteome</keyword>
<feature type="domain" description="Peptidase M28" evidence="3">
    <location>
        <begin position="420"/>
        <end position="515"/>
    </location>
</feature>
<reference evidence="4" key="3">
    <citation type="submission" date="2025-09" db="UniProtKB">
        <authorList>
            <consortium name="Ensembl"/>
        </authorList>
    </citation>
    <scope>IDENTIFICATION</scope>
</reference>
<name>A0A8C4XAY5_ERPCA</name>
<feature type="transmembrane region" description="Helical" evidence="2">
    <location>
        <begin position="109"/>
        <end position="130"/>
    </location>
</feature>
<dbReference type="InterPro" id="IPR039373">
    <property type="entry name" value="Peptidase_M28B"/>
</dbReference>
<dbReference type="Ensembl" id="ENSECRT00000017959.1">
    <property type="protein sequence ID" value="ENSECRP00000017610.1"/>
    <property type="gene ID" value="ENSECRG00000011757.1"/>
</dbReference>
<dbReference type="PANTHER" id="PTHR10404">
    <property type="entry name" value="N-ACETYLATED-ALPHA-LINKED ACIDIC DIPEPTIDASE"/>
    <property type="match status" value="1"/>
</dbReference>
<reference evidence="4" key="1">
    <citation type="submission" date="2021-06" db="EMBL/GenBank/DDBJ databases">
        <authorList>
            <consortium name="Wellcome Sanger Institute Data Sharing"/>
        </authorList>
    </citation>
    <scope>NUCLEOTIDE SEQUENCE [LARGE SCALE GENOMIC DNA]</scope>
</reference>
<dbReference type="Gene3D" id="3.50.30.30">
    <property type="match status" value="1"/>
</dbReference>
<dbReference type="Gene3D" id="3.40.630.10">
    <property type="entry name" value="Zn peptidases"/>
    <property type="match status" value="1"/>
</dbReference>
<sequence length="563" mass="62149">MAYRKVTADHSVPLHAQDPETDDIQATSLDLEWDMEKELEEPSLDCYQLDSADHGHLGNSSQSTELGLERIQPSVSPQGRFERLQEDPDYVSHYTRQAPKNNQKKCRKLIKYICTGSSLFIFGLLIGHYVKNNCDASASSTNQISGDYTTNSEVYQKFSQEVTAEALRRHFRHFSQKQEEKISIAKSLAEKWRELGLSEVQLFNYTVLLSLPGPSPSNITDKGTGQCFLPEGRACNTWDQKSTANEDLLYNYASYSAQGTLEAEVVDVQYGMPDDLSQALASTNATNKIALLKLGYAPLLYKLSLLEEAGFGGVLPYIDPCDQPNDQMYLNKSFGIALNPGGDPSTPGYPSIDGAYRENLQHLTRLLVQPISASLAKELLSARETAGGNKCSPLSMPMDTGKRTIILAIENRMEYGTIHNVIGYLKGVTNSDRYILVGSHHHNGYDKTAGDVISGAAINTHLIETLISLVKNGWQPFRTIVFCSWGGTEFGKIGSYEWGEEMKEVLLSNAVAYVSLFSPVQGNGMLYTKASPLLRQLAADSLHKVFCKEIGKILSPSLSPCVL</sequence>
<gene>
    <name evidence="4" type="primary">NAALADL2</name>
</gene>
<dbReference type="SUPFAM" id="SSF53187">
    <property type="entry name" value="Zn-dependent exopeptidases"/>
    <property type="match status" value="1"/>
</dbReference>
<keyword evidence="2" id="KW-0812">Transmembrane</keyword>
<organism evidence="4 5">
    <name type="scientific">Erpetoichthys calabaricus</name>
    <name type="common">Rope fish</name>
    <name type="synonym">Calamoichthys calabaricus</name>
    <dbReference type="NCBI Taxonomy" id="27687"/>
    <lineage>
        <taxon>Eukaryota</taxon>
        <taxon>Metazoa</taxon>
        <taxon>Chordata</taxon>
        <taxon>Craniata</taxon>
        <taxon>Vertebrata</taxon>
        <taxon>Euteleostomi</taxon>
        <taxon>Actinopterygii</taxon>
        <taxon>Polypteriformes</taxon>
        <taxon>Polypteridae</taxon>
        <taxon>Erpetoichthys</taxon>
    </lineage>
</organism>
<dbReference type="InterPro" id="IPR046450">
    <property type="entry name" value="PA_dom_sf"/>
</dbReference>
<dbReference type="AlphaFoldDB" id="A0A8C4XAY5"/>
<proteinExistence type="predicted"/>
<protein>
    <submittedName>
        <fullName evidence="4">N-acetylated alpha-linked acidic dipeptidase like 2</fullName>
    </submittedName>
</protein>
<evidence type="ECO:0000256" key="2">
    <source>
        <dbReference type="SAM" id="Phobius"/>
    </source>
</evidence>
<dbReference type="Pfam" id="PF04389">
    <property type="entry name" value="Peptidase_M28"/>
    <property type="match status" value="1"/>
</dbReference>
<evidence type="ECO:0000256" key="1">
    <source>
        <dbReference type="SAM" id="MobiDB-lite"/>
    </source>
</evidence>
<dbReference type="PANTHER" id="PTHR10404:SF32">
    <property type="entry name" value="INACTIVE N-ACETYLATED-ALPHA-LINKED ACIDIC DIPEPTIDASE-LIKE PROTEIN 2"/>
    <property type="match status" value="1"/>
</dbReference>
<keyword evidence="2" id="KW-0472">Membrane</keyword>